<gene>
    <name evidence="1" type="ORF">LIER_41368</name>
</gene>
<dbReference type="AlphaFoldDB" id="A0AAV3RBN9"/>
<accession>A0AAV3RBN9</accession>
<comment type="caution">
    <text evidence="1">The sequence shown here is derived from an EMBL/GenBank/DDBJ whole genome shotgun (WGS) entry which is preliminary data.</text>
</comment>
<name>A0AAV3RBN9_LITER</name>
<reference evidence="1 2" key="1">
    <citation type="submission" date="2024-01" db="EMBL/GenBank/DDBJ databases">
        <title>The complete chloroplast genome sequence of Lithospermum erythrorhizon: insights into the phylogenetic relationship among Boraginaceae species and the maternal lineages of purple gromwells.</title>
        <authorList>
            <person name="Okada T."/>
            <person name="Watanabe K."/>
        </authorList>
    </citation>
    <scope>NUCLEOTIDE SEQUENCE [LARGE SCALE GENOMIC DNA]</scope>
</reference>
<protein>
    <submittedName>
        <fullName evidence="1">Uncharacterized protein</fullName>
    </submittedName>
</protein>
<keyword evidence="2" id="KW-1185">Reference proteome</keyword>
<proteinExistence type="predicted"/>
<dbReference type="Proteomes" id="UP001454036">
    <property type="component" value="Unassembled WGS sequence"/>
</dbReference>
<evidence type="ECO:0000313" key="1">
    <source>
        <dbReference type="EMBL" id="GAA0172626.1"/>
    </source>
</evidence>
<evidence type="ECO:0000313" key="2">
    <source>
        <dbReference type="Proteomes" id="UP001454036"/>
    </source>
</evidence>
<dbReference type="EMBL" id="BAABME010025727">
    <property type="protein sequence ID" value="GAA0172626.1"/>
    <property type="molecule type" value="Genomic_DNA"/>
</dbReference>
<sequence>MELTSSYALESGLIQGRKVTSMVSQDQGHITVLPKLCYEQLSKSPGAHKWSTTVQIARLGEGPENVKTALLQLQDKGRIVEMRAQGFPFDDKG</sequence>
<organism evidence="1 2">
    <name type="scientific">Lithospermum erythrorhizon</name>
    <name type="common">Purple gromwell</name>
    <name type="synonym">Lithospermum officinale var. erythrorhizon</name>
    <dbReference type="NCBI Taxonomy" id="34254"/>
    <lineage>
        <taxon>Eukaryota</taxon>
        <taxon>Viridiplantae</taxon>
        <taxon>Streptophyta</taxon>
        <taxon>Embryophyta</taxon>
        <taxon>Tracheophyta</taxon>
        <taxon>Spermatophyta</taxon>
        <taxon>Magnoliopsida</taxon>
        <taxon>eudicotyledons</taxon>
        <taxon>Gunneridae</taxon>
        <taxon>Pentapetalae</taxon>
        <taxon>asterids</taxon>
        <taxon>lamiids</taxon>
        <taxon>Boraginales</taxon>
        <taxon>Boraginaceae</taxon>
        <taxon>Boraginoideae</taxon>
        <taxon>Lithospermeae</taxon>
        <taxon>Lithospermum</taxon>
    </lineage>
</organism>